<dbReference type="EMBL" id="BTPU01000028">
    <property type="protein sequence ID" value="GMQ62728.1"/>
    <property type="molecule type" value="Genomic_DNA"/>
</dbReference>
<organism evidence="1 2">
    <name type="scientific">Vallitalea maricola</name>
    <dbReference type="NCBI Taxonomy" id="3074433"/>
    <lineage>
        <taxon>Bacteria</taxon>
        <taxon>Bacillati</taxon>
        <taxon>Bacillota</taxon>
        <taxon>Clostridia</taxon>
        <taxon>Lachnospirales</taxon>
        <taxon>Vallitaleaceae</taxon>
        <taxon>Vallitalea</taxon>
    </lineage>
</organism>
<keyword evidence="2" id="KW-1185">Reference proteome</keyword>
<proteinExistence type="predicted"/>
<protein>
    <submittedName>
        <fullName evidence="1">Uncharacterized protein</fullName>
    </submittedName>
</protein>
<reference evidence="1" key="1">
    <citation type="submission" date="2023-09" db="EMBL/GenBank/DDBJ databases">
        <title>Vallitalea sediminicola and Vallitalea maricola sp. nov., anaerobic bacteria isolated from marine sediment.</title>
        <authorList>
            <person name="Hirano S."/>
            <person name="Maeda A."/>
            <person name="Terahara T."/>
            <person name="Mori K."/>
            <person name="Hamada M."/>
            <person name="Matsumoto R."/>
            <person name="Kobayashi T."/>
        </authorList>
    </citation>
    <scope>NUCLEOTIDE SEQUENCE</scope>
    <source>
        <strain evidence="1">AN17-2</strain>
    </source>
</reference>
<evidence type="ECO:0000313" key="1">
    <source>
        <dbReference type="EMBL" id="GMQ62728.1"/>
    </source>
</evidence>
<dbReference type="Proteomes" id="UP001374599">
    <property type="component" value="Unassembled WGS sequence"/>
</dbReference>
<accession>A0ACB5ULE3</accession>
<evidence type="ECO:0000313" key="2">
    <source>
        <dbReference type="Proteomes" id="UP001374599"/>
    </source>
</evidence>
<sequence length="113" mass="13215">MLFVGGLCGLTIGLINERTKLKIWQQCIIGTFIILAIEFIFGVILNIWLKLNIWNYDGIFANAAGQICLPYAVLWFFLIPTSIWLYQLLTYTLYNEEKPEKLISLYMKLFRNE</sequence>
<comment type="caution">
    <text evidence="1">The sequence shown here is derived from an EMBL/GenBank/DDBJ whole genome shotgun (WGS) entry which is preliminary data.</text>
</comment>
<name>A0ACB5ULE3_9FIRM</name>
<gene>
    <name evidence="1" type="ORF">AN2V17_19600</name>
</gene>